<dbReference type="AlphaFoldDB" id="X6NQ44"/>
<feature type="non-terminal residue" evidence="5">
    <location>
        <position position="1"/>
    </location>
</feature>
<accession>X6NQ44</accession>
<evidence type="ECO:0000313" key="5">
    <source>
        <dbReference type="EMBL" id="ETO27482.1"/>
    </source>
</evidence>
<comment type="caution">
    <text evidence="5">The sequence shown here is derived from an EMBL/GenBank/DDBJ whole genome shotgun (WGS) entry which is preliminary data.</text>
</comment>
<evidence type="ECO:0000313" key="6">
    <source>
        <dbReference type="Proteomes" id="UP000023152"/>
    </source>
</evidence>
<dbReference type="InterPro" id="IPR011009">
    <property type="entry name" value="Kinase-like_dom_sf"/>
</dbReference>
<proteinExistence type="predicted"/>
<dbReference type="InterPro" id="IPR000719">
    <property type="entry name" value="Prot_kinase_dom"/>
</dbReference>
<dbReference type="PROSITE" id="PS50011">
    <property type="entry name" value="PROTEIN_KINASE_DOM"/>
    <property type="match status" value="1"/>
</dbReference>
<keyword evidence="6" id="KW-1185">Reference proteome</keyword>
<dbReference type="Gene3D" id="1.10.510.10">
    <property type="entry name" value="Transferase(Phosphotransferase) domain 1"/>
    <property type="match status" value="1"/>
</dbReference>
<reference evidence="5 6" key="1">
    <citation type="journal article" date="2013" name="Curr. Biol.">
        <title>The Genome of the Foraminiferan Reticulomyxa filosa.</title>
        <authorList>
            <person name="Glockner G."/>
            <person name="Hulsmann N."/>
            <person name="Schleicher M."/>
            <person name="Noegel A.A."/>
            <person name="Eichinger L."/>
            <person name="Gallinger C."/>
            <person name="Pawlowski J."/>
            <person name="Sierra R."/>
            <person name="Euteneuer U."/>
            <person name="Pillet L."/>
            <person name="Moustafa A."/>
            <person name="Platzer M."/>
            <person name="Groth M."/>
            <person name="Szafranski K."/>
            <person name="Schliwa M."/>
        </authorList>
    </citation>
    <scope>NUCLEOTIDE SEQUENCE [LARGE SCALE GENOMIC DNA]</scope>
</reference>
<feature type="compositionally biased region" description="Basic and acidic residues" evidence="3">
    <location>
        <begin position="61"/>
        <end position="94"/>
    </location>
</feature>
<evidence type="ECO:0000256" key="3">
    <source>
        <dbReference type="SAM" id="MobiDB-lite"/>
    </source>
</evidence>
<organism evidence="5 6">
    <name type="scientific">Reticulomyxa filosa</name>
    <dbReference type="NCBI Taxonomy" id="46433"/>
    <lineage>
        <taxon>Eukaryota</taxon>
        <taxon>Sar</taxon>
        <taxon>Rhizaria</taxon>
        <taxon>Retaria</taxon>
        <taxon>Foraminifera</taxon>
        <taxon>Monothalamids</taxon>
        <taxon>Reticulomyxidae</taxon>
        <taxon>Reticulomyxa</taxon>
    </lineage>
</organism>
<feature type="compositionally biased region" description="Basic residues" evidence="3">
    <location>
        <begin position="95"/>
        <end position="108"/>
    </location>
</feature>
<keyword evidence="1" id="KW-0547">Nucleotide-binding</keyword>
<dbReference type="GO" id="GO:0004672">
    <property type="term" value="F:protein kinase activity"/>
    <property type="evidence" value="ECO:0007669"/>
    <property type="project" value="InterPro"/>
</dbReference>
<dbReference type="GO" id="GO:0005524">
    <property type="term" value="F:ATP binding"/>
    <property type="evidence" value="ECO:0007669"/>
    <property type="project" value="UniProtKB-KW"/>
</dbReference>
<dbReference type="InterPro" id="IPR050117">
    <property type="entry name" value="MAPK"/>
</dbReference>
<gene>
    <name evidence="5" type="ORF">RFI_09649</name>
</gene>
<feature type="region of interest" description="Disordered" evidence="3">
    <location>
        <begin position="1"/>
        <end position="108"/>
    </location>
</feature>
<keyword evidence="5" id="KW-0418">Kinase</keyword>
<dbReference type="PANTHER" id="PTHR24055">
    <property type="entry name" value="MITOGEN-ACTIVATED PROTEIN KINASE"/>
    <property type="match status" value="1"/>
</dbReference>
<protein>
    <submittedName>
        <fullName evidence="5">Protein kinase domain-containing protein</fullName>
    </submittedName>
</protein>
<keyword evidence="5" id="KW-0808">Transferase</keyword>
<feature type="compositionally biased region" description="Basic and acidic residues" evidence="3">
    <location>
        <begin position="22"/>
        <end position="35"/>
    </location>
</feature>
<sequence>ICDFGLARGINDDEGSNASELLKMDREESNDRDIETPLVPPLCSVDNNTHNNENSNDDDDERKPKDTRQPENGNEHGIENTCEKGNKSANESKKPKQLARQRQPTKHVATRWYRAPEVILLQLKQQHLPAIDMWSVGCILGELLQMNHRFCTDYTQRKCLFPGTTCWPLSGKDSFSQSDRSDQLNVIFSKLGSPTSEEIEKIENPQFKEMVKSINAPPCPIQEIFPAFPIDNEECSYETTHKKRGCKKKLMHFFFIWCLCLHFFSPPHRKVHQKREKNTPCN</sequence>
<dbReference type="Proteomes" id="UP000023152">
    <property type="component" value="Unassembled WGS sequence"/>
</dbReference>
<evidence type="ECO:0000259" key="4">
    <source>
        <dbReference type="PROSITE" id="PS50011"/>
    </source>
</evidence>
<evidence type="ECO:0000256" key="1">
    <source>
        <dbReference type="ARBA" id="ARBA00022741"/>
    </source>
</evidence>
<evidence type="ECO:0000256" key="2">
    <source>
        <dbReference type="ARBA" id="ARBA00022840"/>
    </source>
</evidence>
<dbReference type="Pfam" id="PF00069">
    <property type="entry name" value="Pkinase"/>
    <property type="match status" value="1"/>
</dbReference>
<name>X6NQ44_RETFI</name>
<feature type="domain" description="Protein kinase" evidence="4">
    <location>
        <begin position="1"/>
        <end position="255"/>
    </location>
</feature>
<dbReference type="EMBL" id="ASPP01007229">
    <property type="protein sequence ID" value="ETO27482.1"/>
    <property type="molecule type" value="Genomic_DNA"/>
</dbReference>
<dbReference type="SUPFAM" id="SSF56112">
    <property type="entry name" value="Protein kinase-like (PK-like)"/>
    <property type="match status" value="1"/>
</dbReference>
<keyword evidence="2" id="KW-0067">ATP-binding</keyword>